<dbReference type="Proteomes" id="UP000008311">
    <property type="component" value="Unassembled WGS sequence"/>
</dbReference>
<dbReference type="SUPFAM" id="SSF103473">
    <property type="entry name" value="MFS general substrate transporter"/>
    <property type="match status" value="1"/>
</dbReference>
<evidence type="ECO:0000313" key="1">
    <source>
        <dbReference type="EMBL" id="EEF26071.1"/>
    </source>
</evidence>
<organism evidence="1 2">
    <name type="scientific">Ricinus communis</name>
    <name type="common">Castor bean</name>
    <dbReference type="NCBI Taxonomy" id="3988"/>
    <lineage>
        <taxon>Eukaryota</taxon>
        <taxon>Viridiplantae</taxon>
        <taxon>Streptophyta</taxon>
        <taxon>Embryophyta</taxon>
        <taxon>Tracheophyta</taxon>
        <taxon>Spermatophyta</taxon>
        <taxon>Magnoliopsida</taxon>
        <taxon>eudicotyledons</taxon>
        <taxon>Gunneridae</taxon>
        <taxon>Pentapetalae</taxon>
        <taxon>rosids</taxon>
        <taxon>fabids</taxon>
        <taxon>Malpighiales</taxon>
        <taxon>Euphorbiaceae</taxon>
        <taxon>Acalyphoideae</taxon>
        <taxon>Acalypheae</taxon>
        <taxon>Ricinus</taxon>
    </lineage>
</organism>
<dbReference type="InParanoid" id="B9TDJ4"/>
<proteinExistence type="predicted"/>
<name>B9TDJ4_RICCO</name>
<accession>B9TDJ4</accession>
<keyword evidence="2" id="KW-1185">Reference proteome</keyword>
<dbReference type="PANTHER" id="PTHR42910:SF1">
    <property type="entry name" value="MAJOR FACILITATOR SUPERFAMILY (MFS) PROFILE DOMAIN-CONTAINING PROTEIN"/>
    <property type="match status" value="1"/>
</dbReference>
<dbReference type="AlphaFoldDB" id="B9TDJ4"/>
<evidence type="ECO:0000313" key="2">
    <source>
        <dbReference type="Proteomes" id="UP000008311"/>
    </source>
</evidence>
<sequence>MILDLAVQLVHVSNQNVIYALHAQARNRLNAGYMTCYFLGGAGGSWLATTIYPRAGWHGVVVTGVCLGALETIPQSGKSRAVWTASAIRFSVISGQAR</sequence>
<dbReference type="InterPro" id="IPR036259">
    <property type="entry name" value="MFS_trans_sf"/>
</dbReference>
<protein>
    <submittedName>
        <fullName evidence="1">Uncharacterized protein</fullName>
    </submittedName>
</protein>
<dbReference type="PANTHER" id="PTHR42910">
    <property type="entry name" value="TRANSPORTER SCO4007-RELATED"/>
    <property type="match status" value="1"/>
</dbReference>
<reference evidence="2" key="1">
    <citation type="journal article" date="2010" name="Nat. Biotechnol.">
        <title>Draft genome sequence of the oilseed species Ricinus communis.</title>
        <authorList>
            <person name="Chan A.P."/>
            <person name="Crabtree J."/>
            <person name="Zhao Q."/>
            <person name="Lorenzi H."/>
            <person name="Orvis J."/>
            <person name="Puiu D."/>
            <person name="Melake-Berhan A."/>
            <person name="Jones K.M."/>
            <person name="Redman J."/>
            <person name="Chen G."/>
            <person name="Cahoon E.B."/>
            <person name="Gedil M."/>
            <person name="Stanke M."/>
            <person name="Haas B.J."/>
            <person name="Wortman J.R."/>
            <person name="Fraser-Liggett C.M."/>
            <person name="Ravel J."/>
            <person name="Rabinowicz P.D."/>
        </authorList>
    </citation>
    <scope>NUCLEOTIDE SEQUENCE [LARGE SCALE GENOMIC DNA]</scope>
    <source>
        <strain evidence="2">cv. Hale</strain>
    </source>
</reference>
<gene>
    <name evidence="1" type="ORF">RCOM_1895660</name>
</gene>
<dbReference type="EMBL" id="EQ978249">
    <property type="protein sequence ID" value="EEF26071.1"/>
    <property type="molecule type" value="Genomic_DNA"/>
</dbReference>